<dbReference type="PANTHER" id="PTHR43725">
    <property type="entry name" value="UDP-GLUCOSE 4-EPIMERASE"/>
    <property type="match status" value="1"/>
</dbReference>
<keyword evidence="8 10" id="KW-0413">Isomerase</keyword>
<evidence type="ECO:0000256" key="1">
    <source>
        <dbReference type="ARBA" id="ARBA00000083"/>
    </source>
</evidence>
<comment type="cofactor">
    <cofactor evidence="2 10">
        <name>NAD(+)</name>
        <dbReference type="ChEBI" id="CHEBI:57540"/>
    </cofactor>
</comment>
<dbReference type="EMBL" id="QUMO01000002">
    <property type="protein sequence ID" value="REF87576.1"/>
    <property type="molecule type" value="Genomic_DNA"/>
</dbReference>
<keyword evidence="9 10" id="KW-0119">Carbohydrate metabolism</keyword>
<reference evidence="12 13" key="1">
    <citation type="submission" date="2018-08" db="EMBL/GenBank/DDBJ databases">
        <title>Genomic Encyclopedia of Type Strains, Phase IV (KMG-IV): sequencing the most valuable type-strain genomes for metagenomic binning, comparative biology and taxonomic classification.</title>
        <authorList>
            <person name="Goeker M."/>
        </authorList>
    </citation>
    <scope>NUCLEOTIDE SEQUENCE [LARGE SCALE GENOMIC DNA]</scope>
    <source>
        <strain evidence="12 13">BW863</strain>
    </source>
</reference>
<dbReference type="InterPro" id="IPR036291">
    <property type="entry name" value="NAD(P)-bd_dom_sf"/>
</dbReference>
<evidence type="ECO:0000256" key="4">
    <source>
        <dbReference type="ARBA" id="ARBA00007637"/>
    </source>
</evidence>
<evidence type="ECO:0000256" key="7">
    <source>
        <dbReference type="ARBA" id="ARBA00023027"/>
    </source>
</evidence>
<dbReference type="Pfam" id="PF01370">
    <property type="entry name" value="Epimerase"/>
    <property type="match status" value="1"/>
</dbReference>
<gene>
    <name evidence="12" type="ORF">DES32_1199</name>
</gene>
<dbReference type="InterPro" id="IPR001509">
    <property type="entry name" value="Epimerase_deHydtase"/>
</dbReference>
<proteinExistence type="inferred from homology"/>
<dbReference type="OrthoDB" id="9801785at2"/>
<evidence type="ECO:0000256" key="5">
    <source>
        <dbReference type="ARBA" id="ARBA00013189"/>
    </source>
</evidence>
<organism evidence="12 13">
    <name type="scientific">Methylovirgula ligni</name>
    <dbReference type="NCBI Taxonomy" id="569860"/>
    <lineage>
        <taxon>Bacteria</taxon>
        <taxon>Pseudomonadati</taxon>
        <taxon>Pseudomonadota</taxon>
        <taxon>Alphaproteobacteria</taxon>
        <taxon>Hyphomicrobiales</taxon>
        <taxon>Beijerinckiaceae</taxon>
        <taxon>Methylovirgula</taxon>
    </lineage>
</organism>
<comment type="subunit">
    <text evidence="10">Homodimer.</text>
</comment>
<evidence type="ECO:0000256" key="8">
    <source>
        <dbReference type="ARBA" id="ARBA00023235"/>
    </source>
</evidence>
<comment type="caution">
    <text evidence="12">The sequence shown here is derived from an EMBL/GenBank/DDBJ whole genome shotgun (WGS) entry which is preliminary data.</text>
</comment>
<keyword evidence="7 10" id="KW-0520">NAD</keyword>
<dbReference type="UniPathway" id="UPA00214"/>
<dbReference type="NCBIfam" id="TIGR01179">
    <property type="entry name" value="galE"/>
    <property type="match status" value="1"/>
</dbReference>
<evidence type="ECO:0000256" key="9">
    <source>
        <dbReference type="ARBA" id="ARBA00023277"/>
    </source>
</evidence>
<sequence>MAILVTGGAGYIGGHMVLALLDAGEQVVVLDDLSTGFAWAVPAAATLVVGDIGDEAKLRAIAAAHQIDTIAHFAAKIVVPDSVSDPLGYYLNNTVKARALVEFAARNGISNFIFSSTAAVYGEPAVNPIFENSLTAPINPYGRSKLMVEWILEDAARAHGLSYVALRYFNVAGADPKGRLGQSASNATHLIKVAVQAALGVRKGLDIFGTDYPTPDGTCLRDYIQVSDLIAAHVLALKHLRGGGGSLVLNCGYGHGYSVSEVVDIVKDVSGVDFETRRAGRRAGDPAALVAGAERIRVELGWVPRHDNLREIVTQAYEWERKLRDGTVPKARASSSHF</sequence>
<comment type="similarity">
    <text evidence="4 10">Belongs to the NAD(P)-dependent epimerase/dehydratase family.</text>
</comment>
<dbReference type="Proteomes" id="UP000256900">
    <property type="component" value="Unassembled WGS sequence"/>
</dbReference>
<dbReference type="Gene3D" id="3.90.25.10">
    <property type="entry name" value="UDP-galactose 4-epimerase, domain 1"/>
    <property type="match status" value="1"/>
</dbReference>
<evidence type="ECO:0000256" key="2">
    <source>
        <dbReference type="ARBA" id="ARBA00001911"/>
    </source>
</evidence>
<evidence type="ECO:0000256" key="3">
    <source>
        <dbReference type="ARBA" id="ARBA00004947"/>
    </source>
</evidence>
<dbReference type="InterPro" id="IPR005886">
    <property type="entry name" value="UDP_G4E"/>
</dbReference>
<dbReference type="RefSeq" id="WP_115836344.1">
    <property type="nucleotide sequence ID" value="NZ_CP025086.1"/>
</dbReference>
<accession>A0A3D9Z8G5</accession>
<evidence type="ECO:0000313" key="13">
    <source>
        <dbReference type="Proteomes" id="UP000256900"/>
    </source>
</evidence>
<evidence type="ECO:0000259" key="11">
    <source>
        <dbReference type="Pfam" id="PF01370"/>
    </source>
</evidence>
<evidence type="ECO:0000256" key="6">
    <source>
        <dbReference type="ARBA" id="ARBA00018569"/>
    </source>
</evidence>
<dbReference type="GO" id="GO:0033499">
    <property type="term" value="P:galactose catabolic process via UDP-galactose, Leloir pathway"/>
    <property type="evidence" value="ECO:0007669"/>
    <property type="project" value="TreeGrafter"/>
</dbReference>
<dbReference type="GO" id="GO:0003978">
    <property type="term" value="F:UDP-glucose 4-epimerase activity"/>
    <property type="evidence" value="ECO:0007669"/>
    <property type="project" value="UniProtKB-UniRule"/>
</dbReference>
<comment type="pathway">
    <text evidence="3 10">Carbohydrate metabolism; galactose metabolism.</text>
</comment>
<protein>
    <recommendedName>
        <fullName evidence="6 10">UDP-glucose 4-epimerase</fullName>
        <ecNumber evidence="5 10">5.1.3.2</ecNumber>
    </recommendedName>
</protein>
<dbReference type="EC" id="5.1.3.2" evidence="5 10"/>
<keyword evidence="13" id="KW-1185">Reference proteome</keyword>
<comment type="catalytic activity">
    <reaction evidence="1 10">
        <text>UDP-alpha-D-glucose = UDP-alpha-D-galactose</text>
        <dbReference type="Rhea" id="RHEA:22168"/>
        <dbReference type="ChEBI" id="CHEBI:58885"/>
        <dbReference type="ChEBI" id="CHEBI:66914"/>
        <dbReference type="EC" id="5.1.3.2"/>
    </reaction>
</comment>
<dbReference type="PANTHER" id="PTHR43725:SF53">
    <property type="entry name" value="UDP-ARABINOSE 4-EPIMERASE 1"/>
    <property type="match status" value="1"/>
</dbReference>
<dbReference type="AlphaFoldDB" id="A0A3D9Z8G5"/>
<evidence type="ECO:0000313" key="12">
    <source>
        <dbReference type="EMBL" id="REF87576.1"/>
    </source>
</evidence>
<dbReference type="Gene3D" id="3.40.50.720">
    <property type="entry name" value="NAD(P)-binding Rossmann-like Domain"/>
    <property type="match status" value="1"/>
</dbReference>
<evidence type="ECO:0000256" key="10">
    <source>
        <dbReference type="RuleBase" id="RU366046"/>
    </source>
</evidence>
<dbReference type="CDD" id="cd05247">
    <property type="entry name" value="UDP_G4E_1_SDR_e"/>
    <property type="match status" value="1"/>
</dbReference>
<name>A0A3D9Z8G5_9HYPH</name>
<dbReference type="SUPFAM" id="SSF51735">
    <property type="entry name" value="NAD(P)-binding Rossmann-fold domains"/>
    <property type="match status" value="1"/>
</dbReference>
<feature type="domain" description="NAD-dependent epimerase/dehydratase" evidence="11">
    <location>
        <begin position="3"/>
        <end position="252"/>
    </location>
</feature>